<evidence type="ECO:0000256" key="7">
    <source>
        <dbReference type="ARBA" id="ARBA00023065"/>
    </source>
</evidence>
<feature type="chain" id="PRO_5045523418" evidence="13">
    <location>
        <begin position="25"/>
        <end position="765"/>
    </location>
</feature>
<keyword evidence="16" id="KW-0675">Receptor</keyword>
<dbReference type="EMBL" id="JALHLF010000177">
    <property type="protein sequence ID" value="MCJ2184943.1"/>
    <property type="molecule type" value="Genomic_DNA"/>
</dbReference>
<dbReference type="PANTHER" id="PTHR32552">
    <property type="entry name" value="FERRICHROME IRON RECEPTOR-RELATED"/>
    <property type="match status" value="1"/>
</dbReference>
<dbReference type="Pfam" id="PF00593">
    <property type="entry name" value="TonB_dep_Rec_b-barrel"/>
    <property type="match status" value="1"/>
</dbReference>
<keyword evidence="8 12" id="KW-0798">TonB box</keyword>
<dbReference type="PROSITE" id="PS52016">
    <property type="entry name" value="TONB_DEPENDENT_REC_3"/>
    <property type="match status" value="1"/>
</dbReference>
<comment type="caution">
    <text evidence="16">The sequence shown here is derived from an EMBL/GenBank/DDBJ whole genome shotgun (WGS) entry which is preliminary data.</text>
</comment>
<protein>
    <submittedName>
        <fullName evidence="16">TonB-dependent receptor</fullName>
    </submittedName>
</protein>
<dbReference type="InterPro" id="IPR036942">
    <property type="entry name" value="Beta-barrel_TonB_sf"/>
</dbReference>
<comment type="subcellular location">
    <subcellularLocation>
        <location evidence="1 11">Cell outer membrane</location>
        <topology evidence="1 11">Multi-pass membrane protein</topology>
    </subcellularLocation>
</comment>
<evidence type="ECO:0000256" key="12">
    <source>
        <dbReference type="RuleBase" id="RU003357"/>
    </source>
</evidence>
<feature type="signal peptide" evidence="13">
    <location>
        <begin position="1"/>
        <end position="24"/>
    </location>
</feature>
<keyword evidence="7" id="KW-0406">Ion transport</keyword>
<keyword evidence="6" id="KW-0408">Iron</keyword>
<evidence type="ECO:0000256" key="4">
    <source>
        <dbReference type="ARBA" id="ARBA00022496"/>
    </source>
</evidence>
<evidence type="ECO:0000256" key="5">
    <source>
        <dbReference type="ARBA" id="ARBA00022692"/>
    </source>
</evidence>
<keyword evidence="4" id="KW-0410">Iron transport</keyword>
<evidence type="ECO:0000313" key="17">
    <source>
        <dbReference type="Proteomes" id="UP001162881"/>
    </source>
</evidence>
<organism evidence="16 17">
    <name type="scientific">Novosphingobium organovorum</name>
    <dbReference type="NCBI Taxonomy" id="2930092"/>
    <lineage>
        <taxon>Bacteria</taxon>
        <taxon>Pseudomonadati</taxon>
        <taxon>Pseudomonadota</taxon>
        <taxon>Alphaproteobacteria</taxon>
        <taxon>Sphingomonadales</taxon>
        <taxon>Sphingomonadaceae</taxon>
        <taxon>Novosphingobium</taxon>
    </lineage>
</organism>
<evidence type="ECO:0000259" key="14">
    <source>
        <dbReference type="Pfam" id="PF00593"/>
    </source>
</evidence>
<evidence type="ECO:0000256" key="10">
    <source>
        <dbReference type="ARBA" id="ARBA00023237"/>
    </source>
</evidence>
<dbReference type="Proteomes" id="UP001162881">
    <property type="component" value="Unassembled WGS sequence"/>
</dbReference>
<evidence type="ECO:0000256" key="6">
    <source>
        <dbReference type="ARBA" id="ARBA00023004"/>
    </source>
</evidence>
<dbReference type="SUPFAM" id="SSF56935">
    <property type="entry name" value="Porins"/>
    <property type="match status" value="1"/>
</dbReference>
<sequence>MRKVIFGLTGIISAQLLLATSVQAQDEGAGKTARPAAQQPEGEIVVTALRRSTTVQSTPLSIVALGSQDLAQTGSTQLNDYFRQIPNLNVTSSVMGSSRISIRGINAAGEATVGLYYDETPVTGPSGTTQDSGAVAADLNLYDVERVEVLRGPQGTLYGASSMAGTLRVIFNKPNYDEYEASSEAQVTSTKGGNAGYFVRGMVNAPIVADTLAVRVVGYYEKKPGYIDNVTYGTKNINDSTNWGLRGLIGWKPDDATTVTGTVVYQRGKADDQQGWYPSVGHYKTDSAAQLPFTSKMQLYNLKAERDLGFATLTGTGSYYDYSYIRTYDFSPIVTAYSYSTAACAAYYGQSSACSSTQMSAYTANGLSMNPVVLYQPAYVHSQTYEARLSSNEGRGPSWLDWTVGFYYESRKDHIDSNSVSEDATDGSLIYPIEPLSYRYVETHERQIAGFGEASVKPVDGLTLTAGTRYYDYRKTTLGESYITNVYTGSSQADYSSATTNANGWLAKFNVSYQITPTLMVYTSASKGFRPGGVNNIPGLAANLVSYKADSLWDYEVGVKSSWLDNALVFNATVFDIEWSNMQTSATTADGAYAFLTNAGHARAKGFEVDMTARPYMGVTLKGALGYTDAHLTEDQSSDAVLITSSTGLAGDRIPNTPDWTASASAAYNWALTSQLGGLLRADFAYTGKQQSAFHETAAYYNAYGDYATLNLRAGVEGDRWGAYLFVNNVTDTTGNVAVASGYGYSGLTFSITPRTVGLNLSYKM</sequence>
<evidence type="ECO:0000256" key="9">
    <source>
        <dbReference type="ARBA" id="ARBA00023136"/>
    </source>
</evidence>
<feature type="domain" description="TonB-dependent receptor plug" evidence="15">
    <location>
        <begin position="55"/>
        <end position="166"/>
    </location>
</feature>
<keyword evidence="2 11" id="KW-0813">Transport</keyword>
<keyword evidence="3 11" id="KW-1134">Transmembrane beta strand</keyword>
<accession>A0ABT0BIZ6</accession>
<reference evidence="16" key="1">
    <citation type="submission" date="2022-03" db="EMBL/GenBank/DDBJ databases">
        <title>Identification of a novel bacterium isolated from mangrove sediments.</title>
        <authorList>
            <person name="Pan X."/>
        </authorList>
    </citation>
    <scope>NUCLEOTIDE SEQUENCE</scope>
    <source>
        <strain evidence="16">B1949</strain>
    </source>
</reference>
<evidence type="ECO:0000256" key="3">
    <source>
        <dbReference type="ARBA" id="ARBA00022452"/>
    </source>
</evidence>
<comment type="similarity">
    <text evidence="11 12">Belongs to the TonB-dependent receptor family.</text>
</comment>
<keyword evidence="5 11" id="KW-0812">Transmembrane</keyword>
<evidence type="ECO:0000256" key="1">
    <source>
        <dbReference type="ARBA" id="ARBA00004571"/>
    </source>
</evidence>
<keyword evidence="13" id="KW-0732">Signal</keyword>
<dbReference type="Gene3D" id="2.40.170.20">
    <property type="entry name" value="TonB-dependent receptor, beta-barrel domain"/>
    <property type="match status" value="1"/>
</dbReference>
<evidence type="ECO:0000313" key="16">
    <source>
        <dbReference type="EMBL" id="MCJ2184943.1"/>
    </source>
</evidence>
<dbReference type="RefSeq" id="WP_244024242.1">
    <property type="nucleotide sequence ID" value="NZ_JALHLF010000177.1"/>
</dbReference>
<evidence type="ECO:0000256" key="2">
    <source>
        <dbReference type="ARBA" id="ARBA00022448"/>
    </source>
</evidence>
<gene>
    <name evidence="16" type="ORF">MTR62_19960</name>
</gene>
<dbReference type="InterPro" id="IPR012910">
    <property type="entry name" value="Plug_dom"/>
</dbReference>
<evidence type="ECO:0000256" key="8">
    <source>
        <dbReference type="ARBA" id="ARBA00023077"/>
    </source>
</evidence>
<dbReference type="InterPro" id="IPR000531">
    <property type="entry name" value="Beta-barrel_TonB"/>
</dbReference>
<name>A0ABT0BIZ6_9SPHN</name>
<proteinExistence type="inferred from homology"/>
<evidence type="ECO:0000259" key="15">
    <source>
        <dbReference type="Pfam" id="PF07715"/>
    </source>
</evidence>
<feature type="domain" description="TonB-dependent receptor-like beta-barrel" evidence="14">
    <location>
        <begin position="251"/>
        <end position="730"/>
    </location>
</feature>
<keyword evidence="10 11" id="KW-0998">Cell outer membrane</keyword>
<dbReference type="InterPro" id="IPR039426">
    <property type="entry name" value="TonB-dep_rcpt-like"/>
</dbReference>
<dbReference type="Pfam" id="PF07715">
    <property type="entry name" value="Plug"/>
    <property type="match status" value="1"/>
</dbReference>
<evidence type="ECO:0000256" key="11">
    <source>
        <dbReference type="PROSITE-ProRule" id="PRU01360"/>
    </source>
</evidence>
<keyword evidence="9 11" id="KW-0472">Membrane</keyword>
<keyword evidence="17" id="KW-1185">Reference proteome</keyword>
<dbReference type="PANTHER" id="PTHR32552:SF81">
    <property type="entry name" value="TONB-DEPENDENT OUTER MEMBRANE RECEPTOR"/>
    <property type="match status" value="1"/>
</dbReference>
<evidence type="ECO:0000256" key="13">
    <source>
        <dbReference type="SAM" id="SignalP"/>
    </source>
</evidence>